<dbReference type="InterPro" id="IPR001254">
    <property type="entry name" value="Trypsin_dom"/>
</dbReference>
<dbReference type="AlphaFoldDB" id="A0A9Q1CY79"/>
<dbReference type="InterPro" id="IPR018114">
    <property type="entry name" value="TRYPSIN_HIS"/>
</dbReference>
<dbReference type="SMART" id="SM00020">
    <property type="entry name" value="Tryp_SPc"/>
    <property type="match status" value="1"/>
</dbReference>
<comment type="caution">
    <text evidence="12">The sequence shown here is derived from an EMBL/GenBank/DDBJ whole genome shotgun (WGS) entry which is preliminary data.</text>
</comment>
<evidence type="ECO:0000256" key="3">
    <source>
        <dbReference type="ARBA" id="ARBA00017161"/>
    </source>
</evidence>
<evidence type="ECO:0000256" key="8">
    <source>
        <dbReference type="ARBA" id="ARBA00023157"/>
    </source>
</evidence>
<dbReference type="CDD" id="cd00190">
    <property type="entry name" value="Tryp_SPc"/>
    <property type="match status" value="1"/>
</dbReference>
<dbReference type="Proteomes" id="UP001152803">
    <property type="component" value="Unassembled WGS sequence"/>
</dbReference>
<organism evidence="12 13">
    <name type="scientific">Conger conger</name>
    <name type="common">Conger eel</name>
    <name type="synonym">Muraena conger</name>
    <dbReference type="NCBI Taxonomy" id="82655"/>
    <lineage>
        <taxon>Eukaryota</taxon>
        <taxon>Metazoa</taxon>
        <taxon>Chordata</taxon>
        <taxon>Craniata</taxon>
        <taxon>Vertebrata</taxon>
        <taxon>Euteleostomi</taxon>
        <taxon>Actinopterygii</taxon>
        <taxon>Neopterygii</taxon>
        <taxon>Teleostei</taxon>
        <taxon>Anguilliformes</taxon>
        <taxon>Congridae</taxon>
        <taxon>Conger</taxon>
    </lineage>
</organism>
<evidence type="ECO:0000256" key="9">
    <source>
        <dbReference type="RuleBase" id="RU363034"/>
    </source>
</evidence>
<feature type="chain" id="PRO_5040280752" description="Acrosin" evidence="10">
    <location>
        <begin position="23"/>
        <end position="305"/>
    </location>
</feature>
<evidence type="ECO:0000256" key="5">
    <source>
        <dbReference type="ARBA" id="ARBA00022729"/>
    </source>
</evidence>
<evidence type="ECO:0000256" key="4">
    <source>
        <dbReference type="ARBA" id="ARBA00022670"/>
    </source>
</evidence>
<evidence type="ECO:0000256" key="6">
    <source>
        <dbReference type="ARBA" id="ARBA00022801"/>
    </source>
</evidence>
<dbReference type="EC" id="3.4.21.10" evidence="2"/>
<sequence length="305" mass="32255">MALWKGICVVAAVALMAAGSSQLECGKAVLNTRIVGGQEAPPGSWPWQASLHLQGTHACGGTLLTNEWVLSAAHCFSRNMDPTQWAVYLGRQTQSGPNLQEQVRSVTEIISHADFNSTNNNNDIALLHLSSPVPFTEYIQPVCLAALSSSIAPDTLGFVIGFGTLAEDGQLADTLQEVDLLVVSNRKCADVYAGISITNNMICAGVEEGGKDACKGDSGGPLLHKVDSQWAQSGIVSFGDGCARVDTPGVYTRVSKYEKWITARVTDDTPGFINITTSSASHSATFLLSLLPVCLSITVLSGWGQ</sequence>
<dbReference type="PROSITE" id="PS00134">
    <property type="entry name" value="TRYPSIN_HIS"/>
    <property type="match status" value="1"/>
</dbReference>
<feature type="domain" description="Peptidase S1" evidence="11">
    <location>
        <begin position="34"/>
        <end position="266"/>
    </location>
</feature>
<keyword evidence="13" id="KW-1185">Reference proteome</keyword>
<evidence type="ECO:0000256" key="7">
    <source>
        <dbReference type="ARBA" id="ARBA00022825"/>
    </source>
</evidence>
<evidence type="ECO:0000256" key="2">
    <source>
        <dbReference type="ARBA" id="ARBA00012050"/>
    </source>
</evidence>
<dbReference type="FunFam" id="2.40.10.10:FF:000024">
    <property type="entry name" value="Serine protease 53"/>
    <property type="match status" value="1"/>
</dbReference>
<dbReference type="EMBL" id="JAFJMO010000016">
    <property type="protein sequence ID" value="KAJ8253555.1"/>
    <property type="molecule type" value="Genomic_DNA"/>
</dbReference>
<evidence type="ECO:0000313" key="12">
    <source>
        <dbReference type="EMBL" id="KAJ8253555.1"/>
    </source>
</evidence>
<keyword evidence="8" id="KW-1015">Disulfide bond</keyword>
<dbReference type="SUPFAM" id="SSF50494">
    <property type="entry name" value="Trypsin-like serine proteases"/>
    <property type="match status" value="1"/>
</dbReference>
<gene>
    <name evidence="12" type="ORF">COCON_G00201670</name>
</gene>
<dbReference type="Pfam" id="PF00089">
    <property type="entry name" value="Trypsin"/>
    <property type="match status" value="1"/>
</dbReference>
<dbReference type="PANTHER" id="PTHR24252:SF8">
    <property type="entry name" value="ACROSIN"/>
    <property type="match status" value="1"/>
</dbReference>
<dbReference type="InterPro" id="IPR043504">
    <property type="entry name" value="Peptidase_S1_PA_chymotrypsin"/>
</dbReference>
<dbReference type="InterPro" id="IPR009003">
    <property type="entry name" value="Peptidase_S1_PA"/>
</dbReference>
<keyword evidence="6 9" id="KW-0378">Hydrolase</keyword>
<dbReference type="Gene3D" id="2.40.10.10">
    <property type="entry name" value="Trypsin-like serine proteases"/>
    <property type="match status" value="1"/>
</dbReference>
<proteinExistence type="predicted"/>
<comment type="catalytic activity">
    <reaction evidence="1">
        <text>Preferential cleavage: Arg-|-Xaa, Lys-|-Xaa.</text>
        <dbReference type="EC" id="3.4.21.10"/>
    </reaction>
</comment>
<evidence type="ECO:0000259" key="11">
    <source>
        <dbReference type="PROSITE" id="PS50240"/>
    </source>
</evidence>
<dbReference type="PANTHER" id="PTHR24252">
    <property type="entry name" value="ACROSIN-RELATED"/>
    <property type="match status" value="1"/>
</dbReference>
<dbReference type="PROSITE" id="PS00135">
    <property type="entry name" value="TRYPSIN_SER"/>
    <property type="match status" value="1"/>
</dbReference>
<dbReference type="GO" id="GO:0004252">
    <property type="term" value="F:serine-type endopeptidase activity"/>
    <property type="evidence" value="ECO:0007669"/>
    <property type="project" value="InterPro"/>
</dbReference>
<name>A0A9Q1CY79_CONCO</name>
<dbReference type="InterPro" id="IPR033116">
    <property type="entry name" value="TRYPSIN_SER"/>
</dbReference>
<dbReference type="PRINTS" id="PR00722">
    <property type="entry name" value="CHYMOTRYPSIN"/>
</dbReference>
<feature type="signal peptide" evidence="10">
    <location>
        <begin position="1"/>
        <end position="22"/>
    </location>
</feature>
<keyword evidence="7 9" id="KW-0720">Serine protease</keyword>
<keyword evidence="4 9" id="KW-0645">Protease</keyword>
<dbReference type="OrthoDB" id="10002959at2759"/>
<dbReference type="InterPro" id="IPR001314">
    <property type="entry name" value="Peptidase_S1A"/>
</dbReference>
<dbReference type="GO" id="GO:0006508">
    <property type="term" value="P:proteolysis"/>
    <property type="evidence" value="ECO:0007669"/>
    <property type="project" value="UniProtKB-KW"/>
</dbReference>
<evidence type="ECO:0000256" key="10">
    <source>
        <dbReference type="SAM" id="SignalP"/>
    </source>
</evidence>
<evidence type="ECO:0000256" key="1">
    <source>
        <dbReference type="ARBA" id="ARBA00001656"/>
    </source>
</evidence>
<dbReference type="PROSITE" id="PS50240">
    <property type="entry name" value="TRYPSIN_DOM"/>
    <property type="match status" value="1"/>
</dbReference>
<evidence type="ECO:0000313" key="13">
    <source>
        <dbReference type="Proteomes" id="UP001152803"/>
    </source>
</evidence>
<reference evidence="12" key="1">
    <citation type="journal article" date="2023" name="Science">
        <title>Genome structures resolve the early diversification of teleost fishes.</title>
        <authorList>
            <person name="Parey E."/>
            <person name="Louis A."/>
            <person name="Montfort J."/>
            <person name="Bouchez O."/>
            <person name="Roques C."/>
            <person name="Iampietro C."/>
            <person name="Lluch J."/>
            <person name="Castinel A."/>
            <person name="Donnadieu C."/>
            <person name="Desvignes T."/>
            <person name="Floi Bucao C."/>
            <person name="Jouanno E."/>
            <person name="Wen M."/>
            <person name="Mejri S."/>
            <person name="Dirks R."/>
            <person name="Jansen H."/>
            <person name="Henkel C."/>
            <person name="Chen W.J."/>
            <person name="Zahm M."/>
            <person name="Cabau C."/>
            <person name="Klopp C."/>
            <person name="Thompson A.W."/>
            <person name="Robinson-Rechavi M."/>
            <person name="Braasch I."/>
            <person name="Lecointre G."/>
            <person name="Bobe J."/>
            <person name="Postlethwait J.H."/>
            <person name="Berthelot C."/>
            <person name="Roest Crollius H."/>
            <person name="Guiguen Y."/>
        </authorList>
    </citation>
    <scope>NUCLEOTIDE SEQUENCE</scope>
    <source>
        <strain evidence="12">Concon-B</strain>
    </source>
</reference>
<keyword evidence="5 10" id="KW-0732">Signal</keyword>
<accession>A0A9Q1CY79</accession>
<protein>
    <recommendedName>
        <fullName evidence="3">Acrosin</fullName>
        <ecNumber evidence="2">3.4.21.10</ecNumber>
    </recommendedName>
</protein>